<dbReference type="GO" id="GO:0000786">
    <property type="term" value="C:nucleosome"/>
    <property type="evidence" value="ECO:0007669"/>
    <property type="project" value="InterPro"/>
</dbReference>
<proteinExistence type="predicted"/>
<evidence type="ECO:0000256" key="6">
    <source>
        <dbReference type="SAM" id="MobiDB-lite"/>
    </source>
</evidence>
<dbReference type="SUPFAM" id="SSF46785">
    <property type="entry name" value="Winged helix' DNA-binding domain"/>
    <property type="match status" value="1"/>
</dbReference>
<dbReference type="PANTHER" id="PTHR11467:SF36">
    <property type="entry name" value="HISTONE 24-RELATED"/>
    <property type="match status" value="1"/>
</dbReference>
<keyword evidence="9" id="KW-1185">Reference proteome</keyword>
<dbReference type="Gene3D" id="1.10.10.10">
    <property type="entry name" value="Winged helix-like DNA-binding domain superfamily/Winged helix DNA-binding domain"/>
    <property type="match status" value="1"/>
</dbReference>
<dbReference type="SMART" id="SM00526">
    <property type="entry name" value="H15"/>
    <property type="match status" value="1"/>
</dbReference>
<dbReference type="GO" id="GO:0045910">
    <property type="term" value="P:negative regulation of DNA recombination"/>
    <property type="evidence" value="ECO:0007669"/>
    <property type="project" value="TreeGrafter"/>
</dbReference>
<protein>
    <recommendedName>
        <fullName evidence="7">H15 domain-containing protein</fullName>
    </recommendedName>
</protein>
<organism evidence="8 9">
    <name type="scientific">Odynerus spinipes</name>
    <dbReference type="NCBI Taxonomy" id="1348599"/>
    <lineage>
        <taxon>Eukaryota</taxon>
        <taxon>Metazoa</taxon>
        <taxon>Ecdysozoa</taxon>
        <taxon>Arthropoda</taxon>
        <taxon>Hexapoda</taxon>
        <taxon>Insecta</taxon>
        <taxon>Pterygota</taxon>
        <taxon>Neoptera</taxon>
        <taxon>Endopterygota</taxon>
        <taxon>Hymenoptera</taxon>
        <taxon>Apocrita</taxon>
        <taxon>Aculeata</taxon>
        <taxon>Vespoidea</taxon>
        <taxon>Vespidae</taxon>
        <taxon>Eumeninae</taxon>
        <taxon>Odynerus</taxon>
    </lineage>
</organism>
<dbReference type="EMBL" id="JAIFRP010000073">
    <property type="protein sequence ID" value="KAK2579878.1"/>
    <property type="molecule type" value="Genomic_DNA"/>
</dbReference>
<evidence type="ECO:0000256" key="1">
    <source>
        <dbReference type="ARBA" id="ARBA00004123"/>
    </source>
</evidence>
<comment type="caution">
    <text evidence="8">The sequence shown here is derived from an EMBL/GenBank/DDBJ whole genome shotgun (WGS) entry which is preliminary data.</text>
</comment>
<dbReference type="Pfam" id="PF00538">
    <property type="entry name" value="Linker_histone"/>
    <property type="match status" value="1"/>
</dbReference>
<keyword evidence="3" id="KW-0158">Chromosome</keyword>
<dbReference type="AlphaFoldDB" id="A0AAD9RIH6"/>
<comment type="subcellular location">
    <subcellularLocation>
        <location evidence="2">Chromosome</location>
    </subcellularLocation>
    <subcellularLocation>
        <location evidence="1">Nucleus</location>
    </subcellularLocation>
</comment>
<evidence type="ECO:0000256" key="2">
    <source>
        <dbReference type="ARBA" id="ARBA00004286"/>
    </source>
</evidence>
<evidence type="ECO:0000256" key="3">
    <source>
        <dbReference type="ARBA" id="ARBA00022454"/>
    </source>
</evidence>
<dbReference type="InterPro" id="IPR005818">
    <property type="entry name" value="Histone_H1/H5_H15"/>
</dbReference>
<dbReference type="GO" id="GO:0030261">
    <property type="term" value="P:chromosome condensation"/>
    <property type="evidence" value="ECO:0007669"/>
    <property type="project" value="TreeGrafter"/>
</dbReference>
<dbReference type="InterPro" id="IPR036388">
    <property type="entry name" value="WH-like_DNA-bd_sf"/>
</dbReference>
<dbReference type="GO" id="GO:0003690">
    <property type="term" value="F:double-stranded DNA binding"/>
    <property type="evidence" value="ECO:0007669"/>
    <property type="project" value="TreeGrafter"/>
</dbReference>
<dbReference type="PROSITE" id="PS51504">
    <property type="entry name" value="H15"/>
    <property type="match status" value="1"/>
</dbReference>
<reference evidence="8" key="1">
    <citation type="submission" date="2021-08" db="EMBL/GenBank/DDBJ databases">
        <authorList>
            <person name="Misof B."/>
            <person name="Oliver O."/>
            <person name="Podsiadlowski L."/>
            <person name="Donath A."/>
            <person name="Peters R."/>
            <person name="Mayer C."/>
            <person name="Rust J."/>
            <person name="Gunkel S."/>
            <person name="Lesny P."/>
            <person name="Martin S."/>
            <person name="Oeyen J.P."/>
            <person name="Petersen M."/>
            <person name="Panagiotis P."/>
            <person name="Wilbrandt J."/>
            <person name="Tanja T."/>
        </authorList>
    </citation>
    <scope>NUCLEOTIDE SEQUENCE</scope>
    <source>
        <strain evidence="8">GBR_01_08_01A</strain>
        <tissue evidence="8">Thorax + abdomen</tissue>
    </source>
</reference>
<evidence type="ECO:0000259" key="7">
    <source>
        <dbReference type="PROSITE" id="PS51504"/>
    </source>
</evidence>
<gene>
    <name evidence="8" type="ORF">KPH14_007559</name>
</gene>
<evidence type="ECO:0000313" key="8">
    <source>
        <dbReference type="EMBL" id="KAK2579878.1"/>
    </source>
</evidence>
<evidence type="ECO:0000256" key="4">
    <source>
        <dbReference type="ARBA" id="ARBA00023125"/>
    </source>
</evidence>
<feature type="compositionally biased region" description="Polar residues" evidence="6">
    <location>
        <begin position="168"/>
        <end position="182"/>
    </location>
</feature>
<reference evidence="8" key="2">
    <citation type="journal article" date="2023" name="Commun. Biol.">
        <title>Intrasexual cuticular hydrocarbon dimorphism in a wasp sheds light on hydrocarbon biosynthesis genes in Hymenoptera.</title>
        <authorList>
            <person name="Moris V.C."/>
            <person name="Podsiadlowski L."/>
            <person name="Martin S."/>
            <person name="Oeyen J.P."/>
            <person name="Donath A."/>
            <person name="Petersen M."/>
            <person name="Wilbrandt J."/>
            <person name="Misof B."/>
            <person name="Liedtke D."/>
            <person name="Thamm M."/>
            <person name="Scheiner R."/>
            <person name="Schmitt T."/>
            <person name="Niehuis O."/>
        </authorList>
    </citation>
    <scope>NUCLEOTIDE SEQUENCE</scope>
    <source>
        <strain evidence="8">GBR_01_08_01A</strain>
    </source>
</reference>
<dbReference type="GO" id="GO:0006334">
    <property type="term" value="P:nucleosome assembly"/>
    <property type="evidence" value="ECO:0007669"/>
    <property type="project" value="InterPro"/>
</dbReference>
<dbReference type="PANTHER" id="PTHR11467">
    <property type="entry name" value="HISTONE H1"/>
    <property type="match status" value="1"/>
</dbReference>
<evidence type="ECO:0000256" key="5">
    <source>
        <dbReference type="ARBA" id="ARBA00023242"/>
    </source>
</evidence>
<feature type="compositionally biased region" description="Basic residues" evidence="6">
    <location>
        <begin position="84"/>
        <end position="114"/>
    </location>
</feature>
<feature type="domain" description="H15" evidence="7">
    <location>
        <begin position="4"/>
        <end position="73"/>
    </location>
</feature>
<dbReference type="GO" id="GO:0031492">
    <property type="term" value="F:nucleosomal DNA binding"/>
    <property type="evidence" value="ECO:0007669"/>
    <property type="project" value="TreeGrafter"/>
</dbReference>
<dbReference type="InterPro" id="IPR036390">
    <property type="entry name" value="WH_DNA-bd_sf"/>
</dbReference>
<dbReference type="Proteomes" id="UP001258017">
    <property type="component" value="Unassembled WGS sequence"/>
</dbReference>
<keyword evidence="4" id="KW-0238">DNA-binding</keyword>
<keyword evidence="5" id="KW-0539">Nucleus</keyword>
<name>A0AAD9RIH6_9HYME</name>
<evidence type="ECO:0000313" key="9">
    <source>
        <dbReference type="Proteomes" id="UP001258017"/>
    </source>
</evidence>
<feature type="region of interest" description="Disordered" evidence="6">
    <location>
        <begin position="72"/>
        <end position="122"/>
    </location>
</feature>
<dbReference type="GO" id="GO:0005634">
    <property type="term" value="C:nucleus"/>
    <property type="evidence" value="ECO:0007669"/>
    <property type="project" value="UniProtKB-SubCell"/>
</dbReference>
<sequence length="193" mass="21582">MGKSGPKMSSMITSAIRQLRQAQGSTSKEIMNYITSRFDSLEPAMQRQMSAALKRGLDYGILKKCRGHYKLNSMAEGGPMERPARRRTKNRRSSAKKKKRNTRAGQKRKGRGSTRSKTGACGGRCRCLSTRGRNAYALEEDIPREQLKQQPRKDVVCCYENKWKEQGDNGTDSSDQSRSTLGSAGEINNPENS</sequence>
<feature type="region of interest" description="Disordered" evidence="6">
    <location>
        <begin position="164"/>
        <end position="193"/>
    </location>
</feature>
<accession>A0AAD9RIH6</accession>